<evidence type="ECO:0000256" key="1">
    <source>
        <dbReference type="SAM" id="MobiDB-lite"/>
    </source>
</evidence>
<feature type="region of interest" description="Disordered" evidence="1">
    <location>
        <begin position="42"/>
        <end position="80"/>
    </location>
</feature>
<feature type="compositionally biased region" description="Low complexity" evidence="1">
    <location>
        <begin position="42"/>
        <end position="58"/>
    </location>
</feature>
<name>A0A7S3R3F1_DUNTE</name>
<sequence>MPCFITSGAPVEQLSNGCIRSLDSFCSAHGYVDRHGGSWSWHLSSSSDATRSTKSSSSNKHGSMEKKKHSRKAPQPNDDSDEAFVPTVFLGDVFMPCNSLGLFRQHEDLDDLFGTSAHQAQPIPAKRTSQRIKSIASKQQPAQQPSPPQQQQQPAPASSLALDPASQLALRMATPIEGRRLFFVSNQSAEVIRQAQVIERYDEIMAKKAEQAAQSSAFPRPSDVREWMASLGSWMNPGSSPQGPSPFQDPTSSSGTSNSSSSSSSSSERLLPPVWHVGPNERVAAPHAQNISAVYIVQYQGGALHCGQTSSLHQRLSRHRRKQAGKPWAGPGASMSYVLAPPDKLRVLEAVTTRKICEAGIPLVSLHDRIIKSFPGSNE</sequence>
<dbReference type="AlphaFoldDB" id="A0A7S3R3F1"/>
<feature type="compositionally biased region" description="Low complexity" evidence="1">
    <location>
        <begin position="237"/>
        <end position="267"/>
    </location>
</feature>
<evidence type="ECO:0008006" key="3">
    <source>
        <dbReference type="Google" id="ProtNLM"/>
    </source>
</evidence>
<proteinExistence type="predicted"/>
<dbReference type="EMBL" id="HBIP01026734">
    <property type="protein sequence ID" value="CAE0501066.1"/>
    <property type="molecule type" value="Transcribed_RNA"/>
</dbReference>
<organism evidence="2">
    <name type="scientific">Dunaliella tertiolecta</name>
    <name type="common">Green alga</name>
    <dbReference type="NCBI Taxonomy" id="3047"/>
    <lineage>
        <taxon>Eukaryota</taxon>
        <taxon>Viridiplantae</taxon>
        <taxon>Chlorophyta</taxon>
        <taxon>core chlorophytes</taxon>
        <taxon>Chlorophyceae</taxon>
        <taxon>CS clade</taxon>
        <taxon>Chlamydomonadales</taxon>
        <taxon>Dunaliellaceae</taxon>
        <taxon>Dunaliella</taxon>
    </lineage>
</organism>
<protein>
    <recommendedName>
        <fullName evidence="3">GIY-YIG domain-containing protein</fullName>
    </recommendedName>
</protein>
<feature type="compositionally biased region" description="Low complexity" evidence="1">
    <location>
        <begin position="139"/>
        <end position="161"/>
    </location>
</feature>
<feature type="region of interest" description="Disordered" evidence="1">
    <location>
        <begin position="231"/>
        <end position="273"/>
    </location>
</feature>
<accession>A0A7S3R3F1</accession>
<gene>
    <name evidence="2" type="ORF">DTER00134_LOCUS16139</name>
</gene>
<evidence type="ECO:0000313" key="2">
    <source>
        <dbReference type="EMBL" id="CAE0501066.1"/>
    </source>
</evidence>
<feature type="region of interest" description="Disordered" evidence="1">
    <location>
        <begin position="117"/>
        <end position="161"/>
    </location>
</feature>
<reference evidence="2" key="1">
    <citation type="submission" date="2021-01" db="EMBL/GenBank/DDBJ databases">
        <authorList>
            <person name="Corre E."/>
            <person name="Pelletier E."/>
            <person name="Niang G."/>
            <person name="Scheremetjew M."/>
            <person name="Finn R."/>
            <person name="Kale V."/>
            <person name="Holt S."/>
            <person name="Cochrane G."/>
            <person name="Meng A."/>
            <person name="Brown T."/>
            <person name="Cohen L."/>
        </authorList>
    </citation>
    <scope>NUCLEOTIDE SEQUENCE</scope>
    <source>
        <strain evidence="2">CCMP1320</strain>
    </source>
</reference>